<dbReference type="InterPro" id="IPR012337">
    <property type="entry name" value="RNaseH-like_sf"/>
</dbReference>
<dbReference type="SUPFAM" id="SSF53098">
    <property type="entry name" value="Ribonuclease H-like"/>
    <property type="match status" value="1"/>
</dbReference>
<dbReference type="HOGENOM" id="CLU_055577_2_0_2"/>
<dbReference type="KEGG" id="mcj:MCON_0186"/>
<dbReference type="EMBL" id="CP002565">
    <property type="protein sequence ID" value="AEB67086.1"/>
    <property type="molecule type" value="Genomic_DNA"/>
</dbReference>
<dbReference type="InParanoid" id="F4BUL1"/>
<dbReference type="NCBIfam" id="NF033540">
    <property type="entry name" value="transpos_IS701"/>
    <property type="match status" value="1"/>
</dbReference>
<gene>
    <name evidence="1" type="ordered locus">MCON_0186</name>
</gene>
<dbReference type="Proteomes" id="UP000007807">
    <property type="component" value="Chromosome"/>
</dbReference>
<protein>
    <submittedName>
        <fullName evidence="1">Transposase, IS4</fullName>
    </submittedName>
</protein>
<sequence>MIKIVKAPLQLEPFLNNFEDLFTKPSYCSFRDLCGALSVCDKSKTVANLCDTMADCSKGKKSRSSYNWFLSDANWDENEVAQRKVDLFIDKLCLKSNDKILLIIDDTYKEKNGIQTDGVGRFYDHSKESYIWGNNFVTSVIQSKGLFIPHKAKMYFKNSDECVNFKTKLEIAFDEIIEPLKVPKGMNLCIVFDSWWSSEELINKCINLGHSVVCQIKSDRKVGINNIMNFQVREMANQIDEKHFTKTIINVRGKKKTYYTFEKNVIIDRIGEVKLVISKRKRDGVTKYIISTDKSLSPKEVISIYEDRWDIETAHREINQKLGFKDYQLRDKNTIERFIQLVFSVWAAILFWEMDNPPAKDGSNPRTMGEMIDQVKMQALGETFEYIMIYFNLPVPKGGLLHVLKGLGLKI</sequence>
<dbReference type="PANTHER" id="PTHR33627:SF1">
    <property type="entry name" value="TRANSPOSASE"/>
    <property type="match status" value="1"/>
</dbReference>
<dbReference type="InterPro" id="IPR039365">
    <property type="entry name" value="IS701-like"/>
</dbReference>
<dbReference type="AlphaFoldDB" id="F4BUL1"/>
<reference evidence="1 2" key="1">
    <citation type="journal article" date="2011" name="J. Bacteriol.">
        <title>Complete genome sequence of Methanosaeta concilii, a specialist in aceticlastic methanogenesis.</title>
        <authorList>
            <person name="Barber R.D."/>
            <person name="Zhang L."/>
            <person name="Harnack M."/>
            <person name="Olson M.V."/>
            <person name="Kaul R."/>
            <person name="Ingram-Smith C."/>
            <person name="Smith K.S."/>
        </authorList>
    </citation>
    <scope>NUCLEOTIDE SEQUENCE [LARGE SCALE GENOMIC DNA]</scope>
    <source>
        <strain evidence="2">ATCC 5969 / DSM 3671 / JCM 10134 / NBRC 103675 / OCM 69 / GP-6</strain>
    </source>
</reference>
<organism evidence="1 2">
    <name type="scientific">Methanothrix soehngenii (strain ATCC 5969 / DSM 3671 / JCM 10134 / NBRC 103675 / OCM 69 / GP-6)</name>
    <name type="common">Methanosaeta concilii</name>
    <dbReference type="NCBI Taxonomy" id="990316"/>
    <lineage>
        <taxon>Archaea</taxon>
        <taxon>Methanobacteriati</taxon>
        <taxon>Methanobacteriota</taxon>
        <taxon>Stenosarchaea group</taxon>
        <taxon>Methanomicrobia</taxon>
        <taxon>Methanotrichales</taxon>
        <taxon>Methanotrichaceae</taxon>
        <taxon>Methanothrix</taxon>
    </lineage>
</organism>
<keyword evidence="2" id="KW-1185">Reference proteome</keyword>
<dbReference type="Pfam" id="PF04693">
    <property type="entry name" value="DDE_Tnp_2"/>
    <property type="match status" value="1"/>
</dbReference>
<accession>F4BUL1</accession>
<dbReference type="GeneID" id="10459979"/>
<evidence type="ECO:0000313" key="2">
    <source>
        <dbReference type="Proteomes" id="UP000007807"/>
    </source>
</evidence>
<evidence type="ECO:0000313" key="1">
    <source>
        <dbReference type="EMBL" id="AEB67086.1"/>
    </source>
</evidence>
<dbReference type="RefSeq" id="WP_013718148.1">
    <property type="nucleotide sequence ID" value="NC_015416.1"/>
</dbReference>
<proteinExistence type="predicted"/>
<name>F4BUL1_METSG</name>
<dbReference type="STRING" id="990316.MCON_0186"/>
<dbReference type="OrthoDB" id="212479at2157"/>
<dbReference type="InterPro" id="IPR006783">
    <property type="entry name" value="Transposase_ISC1217"/>
</dbReference>
<dbReference type="PANTHER" id="PTHR33627">
    <property type="entry name" value="TRANSPOSASE"/>
    <property type="match status" value="1"/>
</dbReference>